<evidence type="ECO:0000256" key="1">
    <source>
        <dbReference type="ARBA" id="ARBA00023224"/>
    </source>
</evidence>
<proteinExistence type="inferred from homology"/>
<comment type="similarity">
    <text evidence="2">Belongs to the methyl-accepting chemotaxis (MCP) protein family.</text>
</comment>
<dbReference type="PANTHER" id="PTHR32089">
    <property type="entry name" value="METHYL-ACCEPTING CHEMOTAXIS PROTEIN MCPB"/>
    <property type="match status" value="1"/>
</dbReference>
<dbReference type="KEGG" id="ahb:bsdtb5_12000"/>
<evidence type="ECO:0000256" key="2">
    <source>
        <dbReference type="ARBA" id="ARBA00029447"/>
    </source>
</evidence>
<dbReference type="EMBL" id="AP024169">
    <property type="protein sequence ID" value="BCN29905.1"/>
    <property type="molecule type" value="Genomic_DNA"/>
</dbReference>
<dbReference type="Pfam" id="PF12729">
    <property type="entry name" value="4HB_MCP_1"/>
    <property type="match status" value="1"/>
</dbReference>
<dbReference type="PROSITE" id="PS50885">
    <property type="entry name" value="HAMP"/>
    <property type="match status" value="1"/>
</dbReference>
<dbReference type="AlphaFoldDB" id="A0A7R7EIQ5"/>
<dbReference type="RefSeq" id="WP_271715160.1">
    <property type="nucleotide sequence ID" value="NZ_AP024169.1"/>
</dbReference>
<dbReference type="SMART" id="SM00304">
    <property type="entry name" value="HAMP"/>
    <property type="match status" value="1"/>
</dbReference>
<name>A0A7R7EIQ5_9FIRM</name>
<keyword evidence="5" id="KW-0812">Transmembrane</keyword>
<dbReference type="Pfam" id="PF00672">
    <property type="entry name" value="HAMP"/>
    <property type="match status" value="1"/>
</dbReference>
<dbReference type="InterPro" id="IPR003660">
    <property type="entry name" value="HAMP_dom"/>
</dbReference>
<gene>
    <name evidence="8" type="ORF">bsdtb5_12000</name>
</gene>
<dbReference type="GO" id="GO:0016020">
    <property type="term" value="C:membrane"/>
    <property type="evidence" value="ECO:0007669"/>
    <property type="project" value="InterPro"/>
</dbReference>
<feature type="domain" description="Methyl-accepting transducer" evidence="6">
    <location>
        <begin position="269"/>
        <end position="534"/>
    </location>
</feature>
<evidence type="ECO:0000259" key="6">
    <source>
        <dbReference type="PROSITE" id="PS50111"/>
    </source>
</evidence>
<keyword evidence="5" id="KW-0472">Membrane</keyword>
<organism evidence="8 9">
    <name type="scientific">Anaeromicropila herbilytica</name>
    <dbReference type="NCBI Taxonomy" id="2785025"/>
    <lineage>
        <taxon>Bacteria</taxon>
        <taxon>Bacillati</taxon>
        <taxon>Bacillota</taxon>
        <taxon>Clostridia</taxon>
        <taxon>Lachnospirales</taxon>
        <taxon>Lachnospiraceae</taxon>
        <taxon>Anaeromicropila</taxon>
    </lineage>
</organism>
<evidence type="ECO:0000256" key="3">
    <source>
        <dbReference type="PROSITE-ProRule" id="PRU00284"/>
    </source>
</evidence>
<evidence type="ECO:0000313" key="8">
    <source>
        <dbReference type="EMBL" id="BCN29905.1"/>
    </source>
</evidence>
<dbReference type="Gene3D" id="1.10.287.950">
    <property type="entry name" value="Methyl-accepting chemotaxis protein"/>
    <property type="match status" value="1"/>
</dbReference>
<reference evidence="8 9" key="1">
    <citation type="submission" date="2020-11" db="EMBL/GenBank/DDBJ databases">
        <title>Draft genome sequencing of a Lachnospiraceae strain isolated from anoxic soil subjected to BSD treatment.</title>
        <authorList>
            <person name="Uek A."/>
            <person name="Tonouchi A."/>
        </authorList>
    </citation>
    <scope>NUCLEOTIDE SEQUENCE [LARGE SCALE GENOMIC DNA]</scope>
    <source>
        <strain evidence="8 9">TB5</strain>
    </source>
</reference>
<evidence type="ECO:0000313" key="9">
    <source>
        <dbReference type="Proteomes" id="UP000595897"/>
    </source>
</evidence>
<keyword evidence="1 3" id="KW-0807">Transducer</keyword>
<feature type="transmembrane region" description="Helical" evidence="5">
    <location>
        <begin position="12"/>
        <end position="31"/>
    </location>
</feature>
<dbReference type="SMART" id="SM00283">
    <property type="entry name" value="MA"/>
    <property type="match status" value="1"/>
</dbReference>
<dbReference type="SUPFAM" id="SSF58104">
    <property type="entry name" value="Methyl-accepting chemotaxis protein (MCP) signaling domain"/>
    <property type="match status" value="1"/>
</dbReference>
<dbReference type="InterPro" id="IPR024478">
    <property type="entry name" value="HlyB_4HB_MCP"/>
</dbReference>
<accession>A0A7R7EIQ5</accession>
<evidence type="ECO:0000256" key="4">
    <source>
        <dbReference type="SAM" id="Coils"/>
    </source>
</evidence>
<protein>
    <submittedName>
        <fullName evidence="8">Methyl-accepting chemotaxis protein</fullName>
    </submittedName>
</protein>
<feature type="transmembrane region" description="Helical" evidence="5">
    <location>
        <begin position="189"/>
        <end position="208"/>
    </location>
</feature>
<dbReference type="Gene3D" id="1.20.120.30">
    <property type="entry name" value="Aspartate receptor, ligand-binding domain"/>
    <property type="match status" value="1"/>
</dbReference>
<feature type="domain" description="HAMP" evidence="7">
    <location>
        <begin position="212"/>
        <end position="264"/>
    </location>
</feature>
<dbReference type="InterPro" id="IPR004089">
    <property type="entry name" value="MCPsignal_dom"/>
</dbReference>
<sequence>MFKKIKISQRLIITSILNTVFLIIIATIGLMDIKQIHTNGNYIYENSLSRLNCIYAIQGNSFMEKIDLEQLLNENLKDDIQDMTDDISEKQTDTDKLFTEYEKLPFESKKEEKKYKALIAQYPAYRESMQKIVSLVQAGNYTDALAEFKGNYKAIRQPIKDGIGEMVELNVASAKAKYQESKDIYNSSIISLIIFSVAGILISFTISFRLSKWLAKRINTVVNYATNLKNGDLSQQIKITREDELGKMAIAINDATLNMREVVSEIINGNQELSAASEELTATMEEISATMMNVSNSTEEISNGNAELNNSTRIVSKTAERISDLTKELYHKAANGDKASTEIMERANNIKNKADESSNSATTLYAEKEVNIKKAIEEIKVVDEISKMADAIGNISEQTNLLALNASIEAARAGEAGKGFSVVADEVRKLAEQSGNTVDEIRLIVDNTNTALHKLIENTSDILDFIDNNVKPDYEMIMSAGTQYKDDAEFLSRMSKEISESSNIISNNITEVTSAMIAVSSTTEESTKNSSSILTNISQTTTAVEEVSKQAQSTSELAEKLSSLAQRFKI</sequence>
<dbReference type="Proteomes" id="UP000595897">
    <property type="component" value="Chromosome"/>
</dbReference>
<feature type="coiled-coil region" evidence="4">
    <location>
        <begin position="66"/>
        <end position="93"/>
    </location>
</feature>
<evidence type="ECO:0000259" key="7">
    <source>
        <dbReference type="PROSITE" id="PS50885"/>
    </source>
</evidence>
<dbReference type="PANTHER" id="PTHR32089:SF112">
    <property type="entry name" value="LYSOZYME-LIKE PROTEIN-RELATED"/>
    <property type="match status" value="1"/>
</dbReference>
<keyword evidence="9" id="KW-1185">Reference proteome</keyword>
<dbReference type="GO" id="GO:0007165">
    <property type="term" value="P:signal transduction"/>
    <property type="evidence" value="ECO:0007669"/>
    <property type="project" value="UniProtKB-KW"/>
</dbReference>
<dbReference type="PROSITE" id="PS50111">
    <property type="entry name" value="CHEMOTAXIS_TRANSDUC_2"/>
    <property type="match status" value="1"/>
</dbReference>
<keyword evidence="4" id="KW-0175">Coiled coil</keyword>
<dbReference type="Pfam" id="PF00015">
    <property type="entry name" value="MCPsignal"/>
    <property type="match status" value="1"/>
</dbReference>
<keyword evidence="5" id="KW-1133">Transmembrane helix</keyword>
<dbReference type="CDD" id="cd06225">
    <property type="entry name" value="HAMP"/>
    <property type="match status" value="1"/>
</dbReference>
<evidence type="ECO:0000256" key="5">
    <source>
        <dbReference type="SAM" id="Phobius"/>
    </source>
</evidence>